<feature type="coiled-coil region" evidence="9">
    <location>
        <begin position="52"/>
        <end position="97"/>
    </location>
</feature>
<proteinExistence type="predicted"/>
<evidence type="ECO:0000313" key="10">
    <source>
        <dbReference type="Ensembl" id="ENSMMDP00005022753.1"/>
    </source>
</evidence>
<reference evidence="10" key="2">
    <citation type="submission" date="2025-08" db="UniProtKB">
        <authorList>
            <consortium name="Ensembl"/>
        </authorList>
    </citation>
    <scope>IDENTIFICATION</scope>
</reference>
<keyword evidence="7" id="KW-0206">Cytoskeleton</keyword>
<reference evidence="10" key="3">
    <citation type="submission" date="2025-09" db="UniProtKB">
        <authorList>
            <consortium name="Ensembl"/>
        </authorList>
    </citation>
    <scope>IDENTIFICATION</scope>
</reference>
<name>A0A667Y847_9TELE</name>
<evidence type="ECO:0000256" key="7">
    <source>
        <dbReference type="ARBA" id="ARBA00023212"/>
    </source>
</evidence>
<dbReference type="GO" id="GO:0005930">
    <property type="term" value="C:axoneme"/>
    <property type="evidence" value="ECO:0007669"/>
    <property type="project" value="TreeGrafter"/>
</dbReference>
<keyword evidence="11" id="KW-1185">Reference proteome</keyword>
<comment type="subcellular location">
    <subcellularLocation>
        <location evidence="1">Cell projection</location>
        <location evidence="1">Cilium</location>
    </subcellularLocation>
    <subcellularLocation>
        <location evidence="2">Cytoplasm</location>
        <location evidence="2">Cytoskeleton</location>
    </subcellularLocation>
</comment>
<evidence type="ECO:0000313" key="11">
    <source>
        <dbReference type="Proteomes" id="UP000472263"/>
    </source>
</evidence>
<dbReference type="Ensembl" id="ENSMMDT00005023252.1">
    <property type="protein sequence ID" value="ENSMMDP00005022753.1"/>
    <property type="gene ID" value="ENSMMDG00005011032.1"/>
</dbReference>
<evidence type="ECO:0000256" key="9">
    <source>
        <dbReference type="SAM" id="Coils"/>
    </source>
</evidence>
<evidence type="ECO:0000256" key="6">
    <source>
        <dbReference type="ARBA" id="ARBA00023054"/>
    </source>
</evidence>
<protein>
    <submittedName>
        <fullName evidence="10">Uncharacterized protein</fullName>
    </submittedName>
</protein>
<reference evidence="10" key="1">
    <citation type="submission" date="2019-06" db="EMBL/GenBank/DDBJ databases">
        <authorList>
            <consortium name="Wellcome Sanger Institute Data Sharing"/>
        </authorList>
    </citation>
    <scope>NUCLEOTIDE SEQUENCE [LARGE SCALE GENOMIC DNA]</scope>
</reference>
<evidence type="ECO:0000256" key="1">
    <source>
        <dbReference type="ARBA" id="ARBA00004138"/>
    </source>
</evidence>
<dbReference type="GO" id="GO:0007288">
    <property type="term" value="P:sperm axoneme assembly"/>
    <property type="evidence" value="ECO:0007669"/>
    <property type="project" value="TreeGrafter"/>
</dbReference>
<organism evidence="10 11">
    <name type="scientific">Myripristis murdjan</name>
    <name type="common">pinecone soldierfish</name>
    <dbReference type="NCBI Taxonomy" id="586833"/>
    <lineage>
        <taxon>Eukaryota</taxon>
        <taxon>Metazoa</taxon>
        <taxon>Chordata</taxon>
        <taxon>Craniata</taxon>
        <taxon>Vertebrata</taxon>
        <taxon>Euteleostomi</taxon>
        <taxon>Actinopterygii</taxon>
        <taxon>Neopterygii</taxon>
        <taxon>Teleostei</taxon>
        <taxon>Neoteleostei</taxon>
        <taxon>Acanthomorphata</taxon>
        <taxon>Holocentriformes</taxon>
        <taxon>Holocentridae</taxon>
        <taxon>Myripristis</taxon>
    </lineage>
</organism>
<keyword evidence="4" id="KW-0853">WD repeat</keyword>
<dbReference type="InParanoid" id="A0A667Y847"/>
<keyword evidence="3" id="KW-0963">Cytoplasm</keyword>
<keyword evidence="8" id="KW-0966">Cell projection</keyword>
<feature type="coiled-coil region" evidence="9">
    <location>
        <begin position="288"/>
        <end position="322"/>
    </location>
</feature>
<dbReference type="GeneTree" id="ENSGT00530000064714"/>
<dbReference type="PANTHER" id="PTHR14885">
    <property type="entry name" value="CILIA- AND FLAGELLA-ASSOCIATED PROTEIN 43-RELATED"/>
    <property type="match status" value="1"/>
</dbReference>
<sequence length="383" mass="45238">MHKKKQQEGDEHREKALDDMMGGALEVKKEDILNMEIPQPEFVLSKPDTQWSEEEKKVYKEYEKKNKELSEEQEKYRKSLEIEMRKLQASIKDATEGFDETLTKLLEWKVKSEMVIYQEELKITNIVYSILIEEEIRNREVELSLKLEKFLAYKVRGPSSYTVMHAVILFMSLKLLDKKFRKDFLDVPVHIVEHLYKLFKRRPRVQKMRTQMDSSINIKDQSLCGWMAADGLSQMLKAMEELDAPENMPEDLDPLIWERFCLVRRAKVESEQQVKTMALTLAEMQAFLQKRIDENETYEQEIKNLTDELDRVHKEKNCFRKDIMVQVLMKQGQVELTPTDLTADYSDSVLHHRSVVEGLNHTIKLNAGSKHDRRSYLVYILTD</sequence>
<evidence type="ECO:0000256" key="2">
    <source>
        <dbReference type="ARBA" id="ARBA00004245"/>
    </source>
</evidence>
<keyword evidence="6 9" id="KW-0175">Coiled coil</keyword>
<dbReference type="Pfam" id="PF25828">
    <property type="entry name" value="CC_Cfap43"/>
    <property type="match status" value="1"/>
</dbReference>
<dbReference type="Proteomes" id="UP000472263">
    <property type="component" value="Chromosome 15"/>
</dbReference>
<keyword evidence="5" id="KW-0677">Repeat</keyword>
<dbReference type="PANTHER" id="PTHR14885:SF1">
    <property type="entry name" value="CILIA- AND FLAGELLA-ASSOCIATED PROTEIN 43"/>
    <property type="match status" value="1"/>
</dbReference>
<accession>A0A667Y847</accession>
<evidence type="ECO:0000256" key="8">
    <source>
        <dbReference type="ARBA" id="ARBA00023273"/>
    </source>
</evidence>
<evidence type="ECO:0000256" key="4">
    <source>
        <dbReference type="ARBA" id="ARBA00022574"/>
    </source>
</evidence>
<evidence type="ECO:0000256" key="5">
    <source>
        <dbReference type="ARBA" id="ARBA00022737"/>
    </source>
</evidence>
<evidence type="ECO:0000256" key="3">
    <source>
        <dbReference type="ARBA" id="ARBA00022490"/>
    </source>
</evidence>
<dbReference type="AlphaFoldDB" id="A0A667Y847"/>